<dbReference type="Pfam" id="PF00551">
    <property type="entry name" value="Formyl_trans_N"/>
    <property type="match status" value="1"/>
</dbReference>
<dbReference type="GO" id="GO:0005829">
    <property type="term" value="C:cytosol"/>
    <property type="evidence" value="ECO:0007669"/>
    <property type="project" value="TreeGrafter"/>
</dbReference>
<dbReference type="InterPro" id="IPR005793">
    <property type="entry name" value="Formyl_trans_C"/>
</dbReference>
<dbReference type="CDD" id="cd08704">
    <property type="entry name" value="Met_tRNA_FMT_C"/>
    <property type="match status" value="1"/>
</dbReference>
<evidence type="ECO:0000256" key="1">
    <source>
        <dbReference type="ARBA" id="ARBA00010699"/>
    </source>
</evidence>
<gene>
    <name evidence="7" type="ORF">UFOPK1493_03533</name>
</gene>
<dbReference type="HAMAP" id="MF_00182">
    <property type="entry name" value="Formyl_trans"/>
    <property type="match status" value="1"/>
</dbReference>
<dbReference type="GO" id="GO:0004479">
    <property type="term" value="F:methionyl-tRNA formyltransferase activity"/>
    <property type="evidence" value="ECO:0007669"/>
    <property type="project" value="UniProtKB-EC"/>
</dbReference>
<dbReference type="AlphaFoldDB" id="A0A6J6FJZ3"/>
<feature type="domain" description="Formyl transferase N-terminal" evidence="5">
    <location>
        <begin position="25"/>
        <end position="186"/>
    </location>
</feature>
<protein>
    <recommendedName>
        <fullName evidence="2">methionyl-tRNA formyltransferase</fullName>
        <ecNumber evidence="2">2.1.2.9</ecNumber>
    </recommendedName>
</protein>
<evidence type="ECO:0000256" key="2">
    <source>
        <dbReference type="ARBA" id="ARBA00012261"/>
    </source>
</evidence>
<dbReference type="InterPro" id="IPR011034">
    <property type="entry name" value="Formyl_transferase-like_C_sf"/>
</dbReference>
<dbReference type="EMBL" id="CAEZSR010000202">
    <property type="protein sequence ID" value="CAB4587505.1"/>
    <property type="molecule type" value="Genomic_DNA"/>
</dbReference>
<dbReference type="InterPro" id="IPR002376">
    <property type="entry name" value="Formyl_transf_N"/>
</dbReference>
<accession>A0A6J6FJZ3</accession>
<dbReference type="InterPro" id="IPR041711">
    <property type="entry name" value="Met-tRNA-FMT_N"/>
</dbReference>
<feature type="domain" description="Formyl transferase C-terminal" evidence="6">
    <location>
        <begin position="207"/>
        <end position="290"/>
    </location>
</feature>
<keyword evidence="4" id="KW-0648">Protein biosynthesis</keyword>
<name>A0A6J6FJZ3_9ZZZZ</name>
<dbReference type="PANTHER" id="PTHR11138:SF5">
    <property type="entry name" value="METHIONYL-TRNA FORMYLTRANSFERASE, MITOCHONDRIAL"/>
    <property type="match status" value="1"/>
</dbReference>
<dbReference type="PANTHER" id="PTHR11138">
    <property type="entry name" value="METHIONYL-TRNA FORMYLTRANSFERASE"/>
    <property type="match status" value="1"/>
</dbReference>
<evidence type="ECO:0000259" key="6">
    <source>
        <dbReference type="Pfam" id="PF02911"/>
    </source>
</evidence>
<dbReference type="SUPFAM" id="SSF50486">
    <property type="entry name" value="FMT C-terminal domain-like"/>
    <property type="match status" value="1"/>
</dbReference>
<proteinExistence type="inferred from homology"/>
<organism evidence="7">
    <name type="scientific">freshwater metagenome</name>
    <dbReference type="NCBI Taxonomy" id="449393"/>
    <lineage>
        <taxon>unclassified sequences</taxon>
        <taxon>metagenomes</taxon>
        <taxon>ecological metagenomes</taxon>
    </lineage>
</organism>
<evidence type="ECO:0000313" key="7">
    <source>
        <dbReference type="EMBL" id="CAB4587505.1"/>
    </source>
</evidence>
<evidence type="ECO:0000256" key="4">
    <source>
        <dbReference type="ARBA" id="ARBA00022917"/>
    </source>
</evidence>
<dbReference type="EC" id="2.1.2.9" evidence="2"/>
<evidence type="ECO:0000256" key="3">
    <source>
        <dbReference type="ARBA" id="ARBA00022679"/>
    </source>
</evidence>
<evidence type="ECO:0000259" key="5">
    <source>
        <dbReference type="Pfam" id="PF00551"/>
    </source>
</evidence>
<dbReference type="Gene3D" id="3.40.50.12230">
    <property type="match status" value="1"/>
</dbReference>
<dbReference type="InterPro" id="IPR044135">
    <property type="entry name" value="Met-tRNA-FMT_C"/>
</dbReference>
<comment type="similarity">
    <text evidence="1">Belongs to the Fmt family.</text>
</comment>
<dbReference type="Pfam" id="PF02911">
    <property type="entry name" value="Formyl_trans_C"/>
    <property type="match status" value="1"/>
</dbReference>
<sequence>MVDPAAHPVVEPALPATPHRLVYLGTPAMAVPPLRALVTAGFDVALVVTRVDTRRGRGTDTSPSPVKAAALELGIPVSHDVDDVLAADADLGVVVAFGRLIRPHLLAGLPFVNLHFSLLPRWRGAAPVERALLAGDDRTGVCLMRLEAGLDTGPVHARVEVPITADATGDSLRRLLVDVGTDLLVDQLRHGIGPGTVQDGEVTYAAKLTTDDLHLDWSRPAVERHRQVRLGGAWTTWRGKRLKVHAADLLDGDGVGAEVAADGAVGGLRLTTVQPEGKGPMSWRDLANGARITAPEILGT</sequence>
<dbReference type="SUPFAM" id="SSF53328">
    <property type="entry name" value="Formyltransferase"/>
    <property type="match status" value="1"/>
</dbReference>
<dbReference type="CDD" id="cd08646">
    <property type="entry name" value="FMT_core_Met-tRNA-FMT_N"/>
    <property type="match status" value="1"/>
</dbReference>
<keyword evidence="3" id="KW-0808">Transferase</keyword>
<dbReference type="InterPro" id="IPR005794">
    <property type="entry name" value="Fmt"/>
</dbReference>
<dbReference type="InterPro" id="IPR036477">
    <property type="entry name" value="Formyl_transf_N_sf"/>
</dbReference>
<reference evidence="7" key="1">
    <citation type="submission" date="2020-05" db="EMBL/GenBank/DDBJ databases">
        <authorList>
            <person name="Chiriac C."/>
            <person name="Salcher M."/>
            <person name="Ghai R."/>
            <person name="Kavagutti S V."/>
        </authorList>
    </citation>
    <scope>NUCLEOTIDE SEQUENCE</scope>
</reference>